<dbReference type="EMBL" id="SRMA01026455">
    <property type="protein sequence ID" value="TRY83781.1"/>
    <property type="molecule type" value="Genomic_DNA"/>
</dbReference>
<keyword evidence="3" id="KW-1185">Reference proteome</keyword>
<protein>
    <submittedName>
        <fullName evidence="2">Uncharacterized protein</fullName>
    </submittedName>
</protein>
<feature type="region of interest" description="Disordered" evidence="1">
    <location>
        <begin position="43"/>
        <end position="65"/>
    </location>
</feature>
<evidence type="ECO:0000313" key="3">
    <source>
        <dbReference type="Proteomes" id="UP000316079"/>
    </source>
</evidence>
<organism evidence="2 3">
    <name type="scientific">Danionella cerebrum</name>
    <dbReference type="NCBI Taxonomy" id="2873325"/>
    <lineage>
        <taxon>Eukaryota</taxon>
        <taxon>Metazoa</taxon>
        <taxon>Chordata</taxon>
        <taxon>Craniata</taxon>
        <taxon>Vertebrata</taxon>
        <taxon>Euteleostomi</taxon>
        <taxon>Actinopterygii</taxon>
        <taxon>Neopterygii</taxon>
        <taxon>Teleostei</taxon>
        <taxon>Ostariophysi</taxon>
        <taxon>Cypriniformes</taxon>
        <taxon>Danionidae</taxon>
        <taxon>Danioninae</taxon>
        <taxon>Danionella</taxon>
    </lineage>
</organism>
<reference evidence="2 3" key="1">
    <citation type="journal article" date="2019" name="Sci. Data">
        <title>Hybrid genome assembly and annotation of Danionella translucida.</title>
        <authorList>
            <person name="Kadobianskyi M."/>
            <person name="Schulze L."/>
            <person name="Schuelke M."/>
            <person name="Judkewitz B."/>
        </authorList>
    </citation>
    <scope>NUCLEOTIDE SEQUENCE [LARGE SCALE GENOMIC DNA]</scope>
    <source>
        <strain evidence="2 3">Bolton</strain>
    </source>
</reference>
<accession>A0A553Q1G7</accession>
<dbReference type="Proteomes" id="UP000316079">
    <property type="component" value="Unassembled WGS sequence"/>
</dbReference>
<name>A0A553Q1G7_9TELE</name>
<sequence>MGVRQAFCSVCSLVSSRSADLRCSMSSLAELCCVEVPNPRRHHAEEPSGHHCPGQQRQMRDGVGQNHLPSLSVHAALHFQSQTRWRHAVCVQETLHIPNSSTSARRLSKKACTACFEAASETPRGIIMNSFLPVISYLISEELTAGSEGQGQLALDAADQHKLTAASADHGREQTCDNKHAVSRAVEGEDTAPPARTGGTFGERRRAEVVDVHEGSVHIEREIERRSLELQTAVTNTHIHTAETLEDLSAHALRLLHVTEVQQHQLRRERLSTQTGSVGEGRSSCLHSDAREIFTWLGSAPLVRESYRDSSLSQLGPHSTSLAPAAWKSRAHSETHRASSSPSSSSSGWNPNAPNCSFAFSRLTLRTPANNTMSSGSTITDGTAILCETHQSTRGDTINHVAPEDFQSPTFGPQQGPLVVKNCRTFLAELSCCAFSKLSDKVKEQKRLFDTSPRLISRPGTLAREHGIPAWDPRDRVLPPSGKRTELDRGRMSVWNRARFHQESDPRTLFSPPSSAAPRARPLELSAPQLLSKPPGTGHCRGGHVPEQNRLKYGRDRRLACSPDSGSIKDVERQGKHNCFKPRELHLLTDQDLNQSSSGSEVPHRIHGIGTVFVRSEPELLSMWNVMETRRNPEPPLCPVYPCGV</sequence>
<comment type="caution">
    <text evidence="2">The sequence shown here is derived from an EMBL/GenBank/DDBJ whole genome shotgun (WGS) entry which is preliminary data.</text>
</comment>
<proteinExistence type="predicted"/>
<gene>
    <name evidence="2" type="ORF">DNTS_025266</name>
</gene>
<feature type="compositionally biased region" description="Polar residues" evidence="1">
    <location>
        <begin position="311"/>
        <end position="322"/>
    </location>
</feature>
<evidence type="ECO:0000313" key="2">
    <source>
        <dbReference type="EMBL" id="TRY83781.1"/>
    </source>
</evidence>
<dbReference type="AlphaFoldDB" id="A0A553Q1G7"/>
<evidence type="ECO:0000256" key="1">
    <source>
        <dbReference type="SAM" id="MobiDB-lite"/>
    </source>
</evidence>
<feature type="region of interest" description="Disordered" evidence="1">
    <location>
        <begin position="311"/>
        <end position="350"/>
    </location>
</feature>
<feature type="region of interest" description="Disordered" evidence="1">
    <location>
        <begin position="528"/>
        <end position="547"/>
    </location>
</feature>